<dbReference type="Proteomes" id="UP000053841">
    <property type="component" value="Unassembled WGS sequence"/>
</dbReference>
<dbReference type="RefSeq" id="XP_007716902.1">
    <property type="nucleotide sequence ID" value="XM_007718712.1"/>
</dbReference>
<name>W6XUE8_COCC2</name>
<dbReference type="GeneID" id="19152689"/>
<dbReference type="EMBL" id="KI964787">
    <property type="protein sequence ID" value="EUC28795.1"/>
    <property type="molecule type" value="Genomic_DNA"/>
</dbReference>
<evidence type="ECO:0000313" key="2">
    <source>
        <dbReference type="Proteomes" id="UP000053841"/>
    </source>
</evidence>
<sequence>MDSPTNVRPTPANAIWTMSRNGKRPLKHLGIPDLELVNKPPKLSASDMTVGILLLTPGNTCDNYMSFTRLI</sequence>
<organism evidence="1 2">
    <name type="scientific">Cochliobolus carbonum (strain 26-R-13)</name>
    <name type="common">Maize leaf spot fungus</name>
    <name type="synonym">Bipolaris zeicola</name>
    <dbReference type="NCBI Taxonomy" id="930089"/>
    <lineage>
        <taxon>Eukaryota</taxon>
        <taxon>Fungi</taxon>
        <taxon>Dikarya</taxon>
        <taxon>Ascomycota</taxon>
        <taxon>Pezizomycotina</taxon>
        <taxon>Dothideomycetes</taxon>
        <taxon>Pleosporomycetidae</taxon>
        <taxon>Pleosporales</taxon>
        <taxon>Pleosporineae</taxon>
        <taxon>Pleosporaceae</taxon>
        <taxon>Bipolaris</taxon>
    </lineage>
</organism>
<dbReference type="KEGG" id="bze:COCCADRAFT_8900"/>
<dbReference type="HOGENOM" id="CLU_2739655_0_0_1"/>
<evidence type="ECO:0000313" key="1">
    <source>
        <dbReference type="EMBL" id="EUC28795.1"/>
    </source>
</evidence>
<reference evidence="1 2" key="1">
    <citation type="journal article" date="2013" name="PLoS Genet.">
        <title>Comparative genome structure, secondary metabolite, and effector coding capacity across Cochliobolus pathogens.</title>
        <authorList>
            <person name="Condon B.J."/>
            <person name="Leng Y."/>
            <person name="Wu D."/>
            <person name="Bushley K.E."/>
            <person name="Ohm R.A."/>
            <person name="Otillar R."/>
            <person name="Martin J."/>
            <person name="Schackwitz W."/>
            <person name="Grimwood J."/>
            <person name="MohdZainudin N."/>
            <person name="Xue C."/>
            <person name="Wang R."/>
            <person name="Manning V.A."/>
            <person name="Dhillon B."/>
            <person name="Tu Z.J."/>
            <person name="Steffenson B.J."/>
            <person name="Salamov A."/>
            <person name="Sun H."/>
            <person name="Lowry S."/>
            <person name="LaButti K."/>
            <person name="Han J."/>
            <person name="Copeland A."/>
            <person name="Lindquist E."/>
            <person name="Barry K."/>
            <person name="Schmutz J."/>
            <person name="Baker S.E."/>
            <person name="Ciuffetti L.M."/>
            <person name="Grigoriev I.V."/>
            <person name="Zhong S."/>
            <person name="Turgeon B.G."/>
        </authorList>
    </citation>
    <scope>NUCLEOTIDE SEQUENCE [LARGE SCALE GENOMIC DNA]</scope>
    <source>
        <strain evidence="1 2">26-R-13</strain>
    </source>
</reference>
<dbReference type="AlphaFoldDB" id="W6XUE8"/>
<gene>
    <name evidence="1" type="ORF">COCCADRAFT_8900</name>
</gene>
<proteinExistence type="predicted"/>
<keyword evidence="2" id="KW-1185">Reference proteome</keyword>
<protein>
    <submittedName>
        <fullName evidence="1">Uncharacterized protein</fullName>
    </submittedName>
</protein>
<accession>W6XUE8</accession>